<feature type="coiled-coil region" evidence="2">
    <location>
        <begin position="714"/>
        <end position="751"/>
    </location>
</feature>
<dbReference type="Gene3D" id="3.90.190.10">
    <property type="entry name" value="Protein tyrosine phosphatase superfamily"/>
    <property type="match status" value="1"/>
</dbReference>
<dbReference type="CDD" id="cd19757">
    <property type="entry name" value="Bbox1"/>
    <property type="match status" value="1"/>
</dbReference>
<keyword evidence="1" id="KW-0863">Zinc-finger</keyword>
<dbReference type="GeneID" id="36396662"/>
<dbReference type="RefSeq" id="XP_024581670.1">
    <property type="nucleotide sequence ID" value="XM_024716031.1"/>
</dbReference>
<dbReference type="GO" id="GO:0008270">
    <property type="term" value="F:zinc ion binding"/>
    <property type="evidence" value="ECO:0007669"/>
    <property type="project" value="UniProtKB-KW"/>
</dbReference>
<dbReference type="AlphaFoldDB" id="A0A0P1AV69"/>
<feature type="domain" description="B box-type" evidence="3">
    <location>
        <begin position="78"/>
        <end position="124"/>
    </location>
</feature>
<keyword evidence="4" id="KW-0808">Transferase</keyword>
<dbReference type="OMA" id="PIRILRC"/>
<dbReference type="InterPro" id="IPR000315">
    <property type="entry name" value="Znf_B-box"/>
</dbReference>
<keyword evidence="1" id="KW-0862">Zinc</keyword>
<evidence type="ECO:0000256" key="1">
    <source>
        <dbReference type="PROSITE-ProRule" id="PRU00024"/>
    </source>
</evidence>
<protein>
    <submittedName>
        <fullName evidence="4">Map kinase phosphatase</fullName>
    </submittedName>
</protein>
<evidence type="ECO:0000256" key="2">
    <source>
        <dbReference type="SAM" id="Coils"/>
    </source>
</evidence>
<evidence type="ECO:0000313" key="5">
    <source>
        <dbReference type="Proteomes" id="UP000054928"/>
    </source>
</evidence>
<evidence type="ECO:0000259" key="3">
    <source>
        <dbReference type="PROSITE" id="PS50119"/>
    </source>
</evidence>
<dbReference type="CDD" id="cd22249">
    <property type="entry name" value="UDM1_RNF168_RNF169-like"/>
    <property type="match status" value="1"/>
</dbReference>
<proteinExistence type="predicted"/>
<dbReference type="PROSITE" id="PS50119">
    <property type="entry name" value="ZF_BBOX"/>
    <property type="match status" value="1"/>
</dbReference>
<evidence type="ECO:0000313" key="4">
    <source>
        <dbReference type="EMBL" id="CEG45301.1"/>
    </source>
</evidence>
<reference evidence="5" key="1">
    <citation type="submission" date="2014-09" db="EMBL/GenBank/DDBJ databases">
        <authorList>
            <person name="Sharma Rahul"/>
            <person name="Thines Marco"/>
        </authorList>
    </citation>
    <scope>NUCLEOTIDE SEQUENCE [LARGE SCALE GENOMIC DNA]</scope>
</reference>
<dbReference type="EMBL" id="CCYD01001572">
    <property type="protein sequence ID" value="CEG45301.1"/>
    <property type="molecule type" value="Genomic_DNA"/>
</dbReference>
<organism evidence="4 5">
    <name type="scientific">Plasmopara halstedii</name>
    <name type="common">Downy mildew of sunflower</name>
    <dbReference type="NCBI Taxonomy" id="4781"/>
    <lineage>
        <taxon>Eukaryota</taxon>
        <taxon>Sar</taxon>
        <taxon>Stramenopiles</taxon>
        <taxon>Oomycota</taxon>
        <taxon>Peronosporomycetes</taxon>
        <taxon>Peronosporales</taxon>
        <taxon>Peronosporaceae</taxon>
        <taxon>Plasmopara</taxon>
    </lineage>
</organism>
<dbReference type="OrthoDB" id="2017893at2759"/>
<name>A0A0P1AV69_PLAHL</name>
<dbReference type="GO" id="GO:0016301">
    <property type="term" value="F:kinase activity"/>
    <property type="evidence" value="ECO:0007669"/>
    <property type="project" value="UniProtKB-KW"/>
</dbReference>
<keyword evidence="5" id="KW-1185">Reference proteome</keyword>
<keyword evidence="2" id="KW-0175">Coiled coil</keyword>
<dbReference type="SUPFAM" id="SSF52799">
    <property type="entry name" value="(Phosphotyrosine protein) phosphatases II"/>
    <property type="match status" value="1"/>
</dbReference>
<dbReference type="Proteomes" id="UP000054928">
    <property type="component" value="Unassembled WGS sequence"/>
</dbReference>
<keyword evidence="4" id="KW-0418">Kinase</keyword>
<sequence length="980" mass="112210">MMSLTTFNAAQSDDLTCNFLGQDVSVAAEDISSRKARDPTDYVAAWIIKNFPNVTEAELKSQFECNELPLITKTTPNQTPWRCEECNSFDAVFNCDDCNLSLCFRCTDAIHIIPSLSTHTVRFYRPSSKTDQKCQTEAAIVSSKTENIPLCTLLSYQTNSRQLIPTGTHVFFRAPECSRWSRELLHGTLASRESSTISQDGTFYHRVLFMRGVETLPNGSFRAVLTLSDWDVKDVDTEMYWPLELGNFLSQLSALRAAVTAEQIARGKYRSEREGRRMNRYQRFKNGDGARNDLANVMTFPSSRTLSEIVNETVAALSDVHFTRQDDAKFYHDLSQGTWDFHTWMETIGCTNSLREEDAKSLETGERCDLQVTRRNSTQEAVLMPWAPMTRIRYFMIAQHDLIFPECVSRQHLQAIVKQMLFVYTGFAWQLWRNHVALHRARQEMQLRDQASRILQAWTRRLAERIREKERQITRNMAIPSAIDALELYRLRQLKAEKLCAIFIWHIDERKRRALQQWRQVSGRCNCLPVPATTWHPSHGMKNMLPRLPRMGARRRTAQDKTMTVENHVVIEDMAAYKLFKANHAGPADTSYWVIRSRVLAGSCPIGPAFQEARRLVSRTDFATTVLLHQISVFVSLMTPNEATRMKKENIGVNYERQVRTRYEALCKDLKSAKKVSKRHVTLAKQALAKFDAVASSVATQDKTSKGYEAETVLVTLEQRAEEAEDLIMAREALVQKLQLAEQQATKTSQELKSLGLMQLEFLSFPIDHDGVPDIDIFMTFFINQVESRLRAGKNLYIFSQHGHGRTGLVSALLLGRIYGITASEALNRAQAVHDCRRPVAPPGLSLCSPSTPIQQFFVRRALAYYMDPIYAQLVLENTSGGFRSTRVQQRGLLAETYMNDDGFMISAIADDSARERELLDLKRLERIAVSEAAEFQRELRKQRHERECKEAEVRDQIAFEVMQDIYDWIESVEGFKVNI</sequence>
<dbReference type="InterPro" id="IPR029021">
    <property type="entry name" value="Prot-tyrosine_phosphatase-like"/>
</dbReference>
<accession>A0A0P1AV69</accession>
<keyword evidence="1" id="KW-0479">Metal-binding</keyword>